<organism evidence="3 4">
    <name type="scientific">Tegillarca granosa</name>
    <name type="common">Malaysian cockle</name>
    <name type="synonym">Anadara granosa</name>
    <dbReference type="NCBI Taxonomy" id="220873"/>
    <lineage>
        <taxon>Eukaryota</taxon>
        <taxon>Metazoa</taxon>
        <taxon>Spiralia</taxon>
        <taxon>Lophotrochozoa</taxon>
        <taxon>Mollusca</taxon>
        <taxon>Bivalvia</taxon>
        <taxon>Autobranchia</taxon>
        <taxon>Pteriomorphia</taxon>
        <taxon>Arcoida</taxon>
        <taxon>Arcoidea</taxon>
        <taxon>Arcidae</taxon>
        <taxon>Tegillarca</taxon>
    </lineage>
</organism>
<dbReference type="SUPFAM" id="SSF53067">
    <property type="entry name" value="Actin-like ATPase domain"/>
    <property type="match status" value="4"/>
</dbReference>
<dbReference type="Gene3D" id="3.90.640.10">
    <property type="entry name" value="Actin, Chain A, domain 4"/>
    <property type="match status" value="2"/>
</dbReference>
<keyword evidence="4" id="KW-1185">Reference proteome</keyword>
<dbReference type="PRINTS" id="PR00190">
    <property type="entry name" value="ACTIN"/>
</dbReference>
<evidence type="ECO:0008006" key="5">
    <source>
        <dbReference type="Google" id="ProtNLM"/>
    </source>
</evidence>
<gene>
    <name evidence="3" type="ORF">KUTeg_006007</name>
</gene>
<accession>A0ABQ9FF83</accession>
<reference evidence="3 4" key="1">
    <citation type="submission" date="2022-12" db="EMBL/GenBank/DDBJ databases">
        <title>Chromosome-level genome of Tegillarca granosa.</title>
        <authorList>
            <person name="Kim J."/>
        </authorList>
    </citation>
    <scope>NUCLEOTIDE SEQUENCE [LARGE SCALE GENOMIC DNA]</scope>
    <source>
        <strain evidence="3">Teg-2019</strain>
        <tissue evidence="3">Adductor muscle</tissue>
    </source>
</reference>
<dbReference type="Proteomes" id="UP001217089">
    <property type="component" value="Unassembled WGS sequence"/>
</dbReference>
<dbReference type="PROSITE" id="PS00432">
    <property type="entry name" value="ACTINS_2"/>
    <property type="match status" value="1"/>
</dbReference>
<protein>
    <recommendedName>
        <fullName evidence="5">Actin</fullName>
    </recommendedName>
</protein>
<dbReference type="InterPro" id="IPR004000">
    <property type="entry name" value="Actin"/>
</dbReference>
<comment type="function">
    <text evidence="1">Actins are highly conserved proteins that are involved in various types of cell motility and are ubiquitously expressed in all eukaryotic cells.</text>
</comment>
<proteinExistence type="inferred from homology"/>
<dbReference type="InterPro" id="IPR043129">
    <property type="entry name" value="ATPase_NBD"/>
</dbReference>
<evidence type="ECO:0000256" key="1">
    <source>
        <dbReference type="ARBA" id="ARBA00003520"/>
    </source>
</evidence>
<dbReference type="Pfam" id="PF00022">
    <property type="entry name" value="Actin"/>
    <property type="match status" value="3"/>
</dbReference>
<evidence type="ECO:0000313" key="3">
    <source>
        <dbReference type="EMBL" id="KAJ8315993.1"/>
    </source>
</evidence>
<dbReference type="EMBL" id="JARBDR010000328">
    <property type="protein sequence ID" value="KAJ8315993.1"/>
    <property type="molecule type" value="Genomic_DNA"/>
</dbReference>
<evidence type="ECO:0000256" key="2">
    <source>
        <dbReference type="RuleBase" id="RU000487"/>
    </source>
</evidence>
<comment type="caution">
    <text evidence="3">The sequence shown here is derived from an EMBL/GenBank/DDBJ whole genome shotgun (WGS) entry which is preliminary data.</text>
</comment>
<dbReference type="SMART" id="SM00268">
    <property type="entry name" value="ACTIN"/>
    <property type="match status" value="2"/>
</dbReference>
<dbReference type="PANTHER" id="PTHR11937">
    <property type="entry name" value="ACTIN"/>
    <property type="match status" value="1"/>
</dbReference>
<dbReference type="Gene3D" id="3.30.420.40">
    <property type="match status" value="4"/>
</dbReference>
<dbReference type="InterPro" id="IPR004001">
    <property type="entry name" value="Actin_CS"/>
</dbReference>
<name>A0ABQ9FF83_TEGGR</name>
<evidence type="ECO:0000313" key="4">
    <source>
        <dbReference type="Proteomes" id="UP001217089"/>
    </source>
</evidence>
<sequence>MEQWTDEEHPPVVIDNGSGVIKAGLAGDDEPSCIFQSMIGRPQHNVDDVGMGTRDYYVGSDAASRRNVLKLTYPIQRGQVSNWDDMEKIWTYLFTQELKVESSQHPVIISETLKTPKIHQEKLAQAMFETFKVPALHIQSDAVLSMYASGRSSGIVLQIGFPVLSALKRQEFAGSDITNYLQRLLTTNGIRFSTSAEMDVVRDIKEKLGYVADEYDFECTLAIDDPTIHHQYEVPDGTIITLGKERFTCGETLFNPSLTGLDFPGIHDLVQSSVMASDIDIRKNLYHDIILGGGSTMFPGFPERLRREMKKLAPKTVPVRVVADTNRKNTVWIGGSIIGSMTNYSGVWIKKSEYEEHGSNILQRKASFCLTPIHEVVMSTWSEEEASTVIVDNGSYLIKAGIADYEEPKIVFPSLVGKQQVNVQEQDNFKDYYVGNDASVRRDVLQLSYPIQRGIIQDWDAMEKIYEFIYSQLNVDPTRQTVMLSESFNAPKHQKERLAEIMFEAFNVPTFGLPVVIGDGLAQALPIFEGVPDPNGLKCQEFAGSDITHFLQQSLSLDGNSFKTESELDALRMVKERYSYVALDFEKELSKSLHDPDLERKYVMPDGAVISVGKERFMCPELLFNPSLNGSSCSSIQNLIYSAIESSDCDLRACLYENIVPSGGTTCLPGFQDRLNIELKKLVKKYPVKIFDYPDKANMVFTGLSIVGSSTYYSYTYISKEEYHEYGFDIVHHKTRTLMTNKE</sequence>
<comment type="similarity">
    <text evidence="2">Belongs to the actin family.</text>
</comment>